<accession>A0A6A7G951</accession>
<protein>
    <recommendedName>
        <fullName evidence="7">Arginosuccinase</fullName>
    </recommendedName>
</protein>
<dbReference type="InterPro" id="IPR022761">
    <property type="entry name" value="Fumarate_lyase_N"/>
</dbReference>
<dbReference type="InterPro" id="IPR029419">
    <property type="entry name" value="Arg_succ_lyase_C"/>
</dbReference>
<evidence type="ECO:0000256" key="6">
    <source>
        <dbReference type="ARBA" id="ARBA00023239"/>
    </source>
</evidence>
<dbReference type="PROSITE" id="PS00163">
    <property type="entry name" value="FUMARATE_LYASES"/>
    <property type="match status" value="1"/>
</dbReference>
<dbReference type="GO" id="GO:0005829">
    <property type="term" value="C:cytosol"/>
    <property type="evidence" value="ECO:0007669"/>
    <property type="project" value="TreeGrafter"/>
</dbReference>
<dbReference type="AlphaFoldDB" id="A0A6A7G951"/>
<comment type="pathway">
    <text evidence="2">Amino-acid biosynthesis; L-arginine biosynthesis; L-arginine from L-ornithine and carbamoyl phosphate: step 3/3.</text>
</comment>
<evidence type="ECO:0000256" key="1">
    <source>
        <dbReference type="ARBA" id="ARBA00000985"/>
    </source>
</evidence>
<dbReference type="PRINTS" id="PR00145">
    <property type="entry name" value="ARGSUCLYASE"/>
</dbReference>
<evidence type="ECO:0000256" key="7">
    <source>
        <dbReference type="ARBA" id="ARBA00032749"/>
    </source>
</evidence>
<dbReference type="Gene3D" id="1.10.40.30">
    <property type="entry name" value="Fumarase/aspartase (C-terminal domain)"/>
    <property type="match status" value="1"/>
</dbReference>
<dbReference type="EMBL" id="IACT01008665">
    <property type="protein sequence ID" value="LAC27777.1"/>
    <property type="molecule type" value="mRNA"/>
</dbReference>
<dbReference type="FunFam" id="1.10.40.30:FF:000001">
    <property type="entry name" value="Argininosuccinate lyase"/>
    <property type="match status" value="1"/>
</dbReference>
<dbReference type="Gene3D" id="1.10.275.10">
    <property type="entry name" value="Fumarase/aspartase (N-terminal domain)"/>
    <property type="match status" value="1"/>
</dbReference>
<dbReference type="Pfam" id="PF14698">
    <property type="entry name" value="ASL_C2"/>
    <property type="match status" value="1"/>
</dbReference>
<evidence type="ECO:0000256" key="3">
    <source>
        <dbReference type="ARBA" id="ARBA00010755"/>
    </source>
</evidence>
<evidence type="ECO:0000259" key="8">
    <source>
        <dbReference type="Pfam" id="PF00206"/>
    </source>
</evidence>
<feature type="domain" description="Argininosuccinate lyase C-terminal" evidence="9">
    <location>
        <begin position="370"/>
        <end position="437"/>
    </location>
</feature>
<dbReference type="InterPro" id="IPR000362">
    <property type="entry name" value="Fumarate_lyase_fam"/>
</dbReference>
<dbReference type="InterPro" id="IPR009049">
    <property type="entry name" value="Argininosuccinate_lyase"/>
</dbReference>
<evidence type="ECO:0000256" key="5">
    <source>
        <dbReference type="ARBA" id="ARBA00022605"/>
    </source>
</evidence>
<evidence type="ECO:0000259" key="9">
    <source>
        <dbReference type="Pfam" id="PF14698"/>
    </source>
</evidence>
<name>A0A6A7G951_9CRUS</name>
<evidence type="ECO:0000256" key="2">
    <source>
        <dbReference type="ARBA" id="ARBA00004941"/>
    </source>
</evidence>
<dbReference type="FunFam" id="1.10.275.10:FF:000002">
    <property type="entry name" value="Argininosuccinate lyase"/>
    <property type="match status" value="1"/>
</dbReference>
<dbReference type="HAMAP" id="MF_00006">
    <property type="entry name" value="Arg_succ_lyase"/>
    <property type="match status" value="1"/>
</dbReference>
<reference evidence="10" key="1">
    <citation type="submission" date="2017-11" db="EMBL/GenBank/DDBJ databases">
        <title>The sensing device of the deep-sea amphipod.</title>
        <authorList>
            <person name="Kobayashi H."/>
            <person name="Nagahama T."/>
            <person name="Arai W."/>
            <person name="Sasagawa Y."/>
            <person name="Umeda M."/>
            <person name="Hayashi T."/>
            <person name="Nikaido I."/>
            <person name="Watanabe H."/>
            <person name="Oguri K."/>
            <person name="Kitazato H."/>
            <person name="Fujioka K."/>
            <person name="Kido Y."/>
            <person name="Takami H."/>
        </authorList>
    </citation>
    <scope>NUCLEOTIDE SEQUENCE</scope>
    <source>
        <tissue evidence="10">Whole body</tissue>
    </source>
</reference>
<dbReference type="Gene3D" id="1.20.200.10">
    <property type="entry name" value="Fumarase/aspartase (Central domain)"/>
    <property type="match status" value="1"/>
</dbReference>
<sequence length="464" mass="52907">MFSLRIFKAQLPFRRFCSSKALMGKFHNSLSFDKRLWDVDIRGSEAFAKELHRSGLLSQREEGELLVGLNSVRKEWENDSFVMLDSDEDIHMANERRLIELIGDSGRKLHTGRSRNDQVATDLRLWCRQSSSEARSKLQILIRSIVNRANSHLSVLMPGYTHLQRAQPIRFSHWILSYAFALQRDCERLEQISERINVLPLGSGALAGNAFKIDRDAIAKDLGFSSVSSNSMDATSDRDFIAELLFFCTLTMTHLSRFAEDLIIYSTKEFGYVSIPEPFSTGSSLMPQKRNPDSLELIRGKSGRIFGNLSGFLMTMKGLPSCYNKDLQEDKEPLFDSMSSILTILEIFTLVIDSFEINEAQMRNALHEEMLATDVAFYLVRRNIPFRTAHGISRQCVDLAESKGCLLSELSLQQFQEIDKTFDADIFSVFDFENAVEQYDVVGGTAKKSVEHQIKSLQDWLDRE</sequence>
<dbReference type="CDD" id="cd01359">
    <property type="entry name" value="Argininosuccinate_lyase"/>
    <property type="match status" value="1"/>
</dbReference>
<comment type="similarity">
    <text evidence="3">Belongs to the lyase 1 family. Argininosuccinate lyase subfamily.</text>
</comment>
<proteinExistence type="evidence at transcript level"/>
<dbReference type="PANTHER" id="PTHR43814">
    <property type="entry name" value="ARGININOSUCCINATE LYASE"/>
    <property type="match status" value="1"/>
</dbReference>
<dbReference type="GO" id="GO:0042450">
    <property type="term" value="P:L-arginine biosynthetic process via ornithine"/>
    <property type="evidence" value="ECO:0007669"/>
    <property type="project" value="InterPro"/>
</dbReference>
<keyword evidence="4" id="KW-0055">Arginine biosynthesis</keyword>
<dbReference type="PANTHER" id="PTHR43814:SF1">
    <property type="entry name" value="ARGININOSUCCINATE LYASE"/>
    <property type="match status" value="1"/>
</dbReference>
<dbReference type="InterPro" id="IPR008948">
    <property type="entry name" value="L-Aspartase-like"/>
</dbReference>
<dbReference type="FunFam" id="1.20.200.10:FF:000019">
    <property type="entry name" value="Argininosuccinate lyase chloroplastic"/>
    <property type="match status" value="1"/>
</dbReference>
<dbReference type="InterPro" id="IPR020557">
    <property type="entry name" value="Fumarate_lyase_CS"/>
</dbReference>
<keyword evidence="5" id="KW-0028">Amino-acid biosynthesis</keyword>
<dbReference type="NCBIfam" id="TIGR00838">
    <property type="entry name" value="argH"/>
    <property type="match status" value="1"/>
</dbReference>
<evidence type="ECO:0000256" key="4">
    <source>
        <dbReference type="ARBA" id="ARBA00022571"/>
    </source>
</evidence>
<dbReference type="Pfam" id="PF00206">
    <property type="entry name" value="Lyase_1"/>
    <property type="match status" value="1"/>
</dbReference>
<dbReference type="GO" id="GO:0004056">
    <property type="term" value="F:argininosuccinate lyase activity"/>
    <property type="evidence" value="ECO:0007669"/>
    <property type="project" value="UniProtKB-EC"/>
</dbReference>
<comment type="catalytic activity">
    <reaction evidence="1">
        <text>2-(N(omega)-L-arginino)succinate = fumarate + L-arginine</text>
        <dbReference type="Rhea" id="RHEA:24020"/>
        <dbReference type="ChEBI" id="CHEBI:29806"/>
        <dbReference type="ChEBI" id="CHEBI:32682"/>
        <dbReference type="ChEBI" id="CHEBI:57472"/>
        <dbReference type="EC" id="4.3.2.1"/>
    </reaction>
</comment>
<keyword evidence="6 10" id="KW-0456">Lyase</keyword>
<dbReference type="InterPro" id="IPR024083">
    <property type="entry name" value="Fumarase/histidase_N"/>
</dbReference>
<evidence type="ECO:0000313" key="10">
    <source>
        <dbReference type="EMBL" id="LAC27777.1"/>
    </source>
</evidence>
<organism evidence="10">
    <name type="scientific">Hirondellea gigas</name>
    <dbReference type="NCBI Taxonomy" id="1518452"/>
    <lineage>
        <taxon>Eukaryota</taxon>
        <taxon>Metazoa</taxon>
        <taxon>Ecdysozoa</taxon>
        <taxon>Arthropoda</taxon>
        <taxon>Crustacea</taxon>
        <taxon>Multicrustacea</taxon>
        <taxon>Malacostraca</taxon>
        <taxon>Eumalacostraca</taxon>
        <taxon>Peracarida</taxon>
        <taxon>Amphipoda</taxon>
        <taxon>Amphilochidea</taxon>
        <taxon>Lysianassida</taxon>
        <taxon>Lysianassidira</taxon>
        <taxon>Lysianassoidea</taxon>
        <taxon>Lysianassidae</taxon>
        <taxon>Hirondellea</taxon>
    </lineage>
</organism>
<feature type="domain" description="Fumarate lyase N-terminal" evidence="8">
    <location>
        <begin position="20"/>
        <end position="307"/>
    </location>
</feature>
<dbReference type="PRINTS" id="PR00149">
    <property type="entry name" value="FUMRATELYASE"/>
</dbReference>
<dbReference type="SUPFAM" id="SSF48557">
    <property type="entry name" value="L-aspartase-like"/>
    <property type="match status" value="1"/>
</dbReference>